<evidence type="ECO:0000256" key="8">
    <source>
        <dbReference type="ARBA" id="ARBA00023163"/>
    </source>
</evidence>
<keyword evidence="5" id="KW-0548">Nucleotidyltransferase</keyword>
<comment type="caution">
    <text evidence="11">The sequence shown here is derived from an EMBL/GenBank/DDBJ whole genome shotgun (WGS) entry which is preliminary data.</text>
</comment>
<reference evidence="11" key="1">
    <citation type="submission" date="2021-09" db="EMBL/GenBank/DDBJ databases">
        <authorList>
            <consortium name="AG Swart"/>
            <person name="Singh M."/>
            <person name="Singh A."/>
            <person name="Seah K."/>
            <person name="Emmerich C."/>
        </authorList>
    </citation>
    <scope>NUCLEOTIDE SEQUENCE</scope>
    <source>
        <strain evidence="11">ATCC30299</strain>
    </source>
</reference>
<dbReference type="EC" id="2.7.7.-" evidence="9"/>
<dbReference type="Gene3D" id="3.90.920.10">
    <property type="entry name" value="DNA primase, PRIM domain"/>
    <property type="match status" value="1"/>
</dbReference>
<evidence type="ECO:0000256" key="7">
    <source>
        <dbReference type="ARBA" id="ARBA00022723"/>
    </source>
</evidence>
<dbReference type="Pfam" id="PF01896">
    <property type="entry name" value="DNA_primase_S"/>
    <property type="match status" value="1"/>
</dbReference>
<dbReference type="InterPro" id="IPR002755">
    <property type="entry name" value="DNA_primase_S"/>
</dbReference>
<dbReference type="EMBL" id="CAJZBQ010000001">
    <property type="protein sequence ID" value="CAG9310084.1"/>
    <property type="molecule type" value="Genomic_DNA"/>
</dbReference>
<protein>
    <recommendedName>
        <fullName evidence="9">DNA primase</fullName>
        <ecNumber evidence="9">2.7.7.-</ecNumber>
    </recommendedName>
</protein>
<keyword evidence="7" id="KW-0479">Metal-binding</keyword>
<evidence type="ECO:0000256" key="3">
    <source>
        <dbReference type="ARBA" id="ARBA00022515"/>
    </source>
</evidence>
<dbReference type="InterPro" id="IPR014052">
    <property type="entry name" value="DNA_primase_ssu_euk/arc"/>
</dbReference>
<keyword evidence="3 9" id="KW-0639">Primosome</keyword>
<dbReference type="NCBIfam" id="TIGR00335">
    <property type="entry name" value="primase_sml"/>
    <property type="match status" value="1"/>
</dbReference>
<accession>A0AAU9I4R6</accession>
<evidence type="ECO:0000313" key="11">
    <source>
        <dbReference type="EMBL" id="CAG9310084.1"/>
    </source>
</evidence>
<dbReference type="Proteomes" id="UP001162131">
    <property type="component" value="Unassembled WGS sequence"/>
</dbReference>
<evidence type="ECO:0000256" key="2">
    <source>
        <dbReference type="ARBA" id="ARBA00022478"/>
    </source>
</evidence>
<proteinExistence type="inferred from homology"/>
<dbReference type="CDD" id="cd04860">
    <property type="entry name" value="AE_Prim_S"/>
    <property type="match status" value="1"/>
</dbReference>
<dbReference type="GO" id="GO:0003899">
    <property type="term" value="F:DNA-directed RNA polymerase activity"/>
    <property type="evidence" value="ECO:0007669"/>
    <property type="project" value="InterPro"/>
</dbReference>
<feature type="region of interest" description="Disordered" evidence="10">
    <location>
        <begin position="360"/>
        <end position="382"/>
    </location>
</feature>
<dbReference type="GO" id="GO:0005658">
    <property type="term" value="C:alpha DNA polymerase:primase complex"/>
    <property type="evidence" value="ECO:0007669"/>
    <property type="project" value="UniProtKB-ARBA"/>
</dbReference>
<keyword evidence="4 9" id="KW-0808">Transferase</keyword>
<evidence type="ECO:0000313" key="12">
    <source>
        <dbReference type="Proteomes" id="UP001162131"/>
    </source>
</evidence>
<organism evidence="11 12">
    <name type="scientific">Blepharisma stoltei</name>
    <dbReference type="NCBI Taxonomy" id="1481888"/>
    <lineage>
        <taxon>Eukaryota</taxon>
        <taxon>Sar</taxon>
        <taxon>Alveolata</taxon>
        <taxon>Ciliophora</taxon>
        <taxon>Postciliodesmatophora</taxon>
        <taxon>Heterotrichea</taxon>
        <taxon>Heterotrichida</taxon>
        <taxon>Blepharismidae</taxon>
        <taxon>Blepharisma</taxon>
    </lineage>
</organism>
<evidence type="ECO:0000256" key="9">
    <source>
        <dbReference type="RuleBase" id="RU003514"/>
    </source>
</evidence>
<evidence type="ECO:0000256" key="5">
    <source>
        <dbReference type="ARBA" id="ARBA00022695"/>
    </source>
</evidence>
<evidence type="ECO:0000256" key="4">
    <source>
        <dbReference type="ARBA" id="ARBA00022679"/>
    </source>
</evidence>
<comment type="similarity">
    <text evidence="1 9">Belongs to the eukaryotic-type primase small subunit family.</text>
</comment>
<keyword evidence="12" id="KW-1185">Reference proteome</keyword>
<evidence type="ECO:0000256" key="1">
    <source>
        <dbReference type="ARBA" id="ARBA00009762"/>
    </source>
</evidence>
<keyword evidence="8" id="KW-0804">Transcription</keyword>
<keyword evidence="2 9" id="KW-0240">DNA-directed RNA polymerase</keyword>
<dbReference type="SUPFAM" id="SSF56747">
    <property type="entry name" value="Prim-pol domain"/>
    <property type="match status" value="1"/>
</dbReference>
<keyword evidence="6 9" id="KW-0235">DNA replication</keyword>
<dbReference type="GO" id="GO:0046872">
    <property type="term" value="F:metal ion binding"/>
    <property type="evidence" value="ECO:0007669"/>
    <property type="project" value="UniProtKB-KW"/>
</dbReference>
<dbReference type="AlphaFoldDB" id="A0AAU9I4R6"/>
<evidence type="ECO:0000256" key="6">
    <source>
        <dbReference type="ARBA" id="ARBA00022705"/>
    </source>
</evidence>
<sequence>MDFEFLESYYRTYFPCNDLCRWLNQGIMLETDNPLDNKSYFERREFSFYLQGDVSCRHISFSSPGEFREQLIHDKPEKFGIGAVYTIPPKTKNLKDKEIKYEPVEREFVIDIDMTDYDKVRTCCSGAVVCQLCWKFMVLACKSIDTILKELFGFKINLWIYSGRRGVHCWVCDPAARRLNDFKRKALIEFLNSGPNSNSRFLEICWEIFKPRFEEIIVQDQKLFENQERLNECVEIINEELGTDSKFTVKGSSEETWAEILEFIDSQPDPQLIDQIKYKICFKYLYPRLDIYVSMEMTNLLKSPFSVHPKTGNISIPILVENVENFRVDKVPNLAGLCEGTDDLTPYVEILNNVSDQLRESNRKDRKRRSAISHVQNVEPRL</sequence>
<dbReference type="GO" id="GO:0006269">
    <property type="term" value="P:DNA replication, synthesis of primer"/>
    <property type="evidence" value="ECO:0007669"/>
    <property type="project" value="UniProtKB-KW"/>
</dbReference>
<dbReference type="PANTHER" id="PTHR10536">
    <property type="entry name" value="DNA PRIMASE SMALL SUBUNIT"/>
    <property type="match status" value="1"/>
</dbReference>
<evidence type="ECO:0000256" key="10">
    <source>
        <dbReference type="SAM" id="MobiDB-lite"/>
    </source>
</evidence>
<name>A0AAU9I4R6_9CILI</name>
<gene>
    <name evidence="11" type="ORF">BSTOLATCC_MIC295</name>
</gene>